<accession>A0A4Y2T0R8</accession>
<dbReference type="EMBL" id="BGPR01025323">
    <property type="protein sequence ID" value="GBN94117.1"/>
    <property type="molecule type" value="Genomic_DNA"/>
</dbReference>
<protein>
    <submittedName>
        <fullName evidence="1">Uncharacterized protein</fullName>
    </submittedName>
</protein>
<reference evidence="1 2" key="1">
    <citation type="journal article" date="2019" name="Sci. Rep.">
        <title>Orb-weaving spider Araneus ventricosus genome elucidates the spidroin gene catalogue.</title>
        <authorList>
            <person name="Kono N."/>
            <person name="Nakamura H."/>
            <person name="Ohtoshi R."/>
            <person name="Moran D.A.P."/>
            <person name="Shinohara A."/>
            <person name="Yoshida Y."/>
            <person name="Fujiwara M."/>
            <person name="Mori M."/>
            <person name="Tomita M."/>
            <person name="Arakawa K."/>
        </authorList>
    </citation>
    <scope>NUCLEOTIDE SEQUENCE [LARGE SCALE GENOMIC DNA]</scope>
</reference>
<dbReference type="Proteomes" id="UP000499080">
    <property type="component" value="Unassembled WGS sequence"/>
</dbReference>
<keyword evidence="2" id="KW-1185">Reference proteome</keyword>
<organism evidence="1 2">
    <name type="scientific">Araneus ventricosus</name>
    <name type="common">Orbweaver spider</name>
    <name type="synonym">Epeira ventricosa</name>
    <dbReference type="NCBI Taxonomy" id="182803"/>
    <lineage>
        <taxon>Eukaryota</taxon>
        <taxon>Metazoa</taxon>
        <taxon>Ecdysozoa</taxon>
        <taxon>Arthropoda</taxon>
        <taxon>Chelicerata</taxon>
        <taxon>Arachnida</taxon>
        <taxon>Araneae</taxon>
        <taxon>Araneomorphae</taxon>
        <taxon>Entelegynae</taxon>
        <taxon>Araneoidea</taxon>
        <taxon>Araneidae</taxon>
        <taxon>Araneus</taxon>
    </lineage>
</organism>
<dbReference type="AlphaFoldDB" id="A0A4Y2T0R8"/>
<comment type="caution">
    <text evidence="1">The sequence shown here is derived from an EMBL/GenBank/DDBJ whole genome shotgun (WGS) entry which is preliminary data.</text>
</comment>
<proteinExistence type="predicted"/>
<evidence type="ECO:0000313" key="1">
    <source>
        <dbReference type="EMBL" id="GBN94117.1"/>
    </source>
</evidence>
<gene>
    <name evidence="1" type="ORF">AVEN_56468_1</name>
</gene>
<name>A0A4Y2T0R8_ARAVE</name>
<evidence type="ECO:0000313" key="2">
    <source>
        <dbReference type="Proteomes" id="UP000499080"/>
    </source>
</evidence>
<sequence length="100" mass="11328">MGLPILSKIFFTFAIPLHTHTHPPDIGDLIIRFRPRDHKNKGSRSHPTEDPPYNLPWYTLDLMLSPIPSLKSISFDLGIHDKSVPIHLEGVPADRFIPSV</sequence>